<dbReference type="EMBL" id="HBUE01170172">
    <property type="protein sequence ID" value="CAG6514682.1"/>
    <property type="molecule type" value="Transcribed_RNA"/>
</dbReference>
<proteinExistence type="predicted"/>
<accession>A0A8D8DLL4</accession>
<dbReference type="AlphaFoldDB" id="A0A8D8DLL4"/>
<evidence type="ECO:0000313" key="2">
    <source>
        <dbReference type="EMBL" id="CAG6514682.1"/>
    </source>
</evidence>
<reference evidence="2" key="1">
    <citation type="submission" date="2021-05" db="EMBL/GenBank/DDBJ databases">
        <authorList>
            <person name="Alioto T."/>
            <person name="Alioto T."/>
            <person name="Gomez Garrido J."/>
        </authorList>
    </citation>
    <scope>NUCLEOTIDE SEQUENCE</scope>
</reference>
<evidence type="ECO:0000256" key="1">
    <source>
        <dbReference type="SAM" id="MobiDB-lite"/>
    </source>
</evidence>
<feature type="region of interest" description="Disordered" evidence="1">
    <location>
        <begin position="41"/>
        <end position="79"/>
    </location>
</feature>
<organism evidence="2">
    <name type="scientific">Culex pipiens</name>
    <name type="common">House mosquito</name>
    <dbReference type="NCBI Taxonomy" id="7175"/>
    <lineage>
        <taxon>Eukaryota</taxon>
        <taxon>Metazoa</taxon>
        <taxon>Ecdysozoa</taxon>
        <taxon>Arthropoda</taxon>
        <taxon>Hexapoda</taxon>
        <taxon>Insecta</taxon>
        <taxon>Pterygota</taxon>
        <taxon>Neoptera</taxon>
        <taxon>Endopterygota</taxon>
        <taxon>Diptera</taxon>
        <taxon>Nematocera</taxon>
        <taxon>Culicoidea</taxon>
        <taxon>Culicidae</taxon>
        <taxon>Culicinae</taxon>
        <taxon>Culicini</taxon>
        <taxon>Culex</taxon>
        <taxon>Culex</taxon>
    </lineage>
</organism>
<feature type="compositionally biased region" description="Basic residues" evidence="1">
    <location>
        <begin position="49"/>
        <end position="71"/>
    </location>
</feature>
<protein>
    <submittedName>
        <fullName evidence="2">(northern house mosquito) hypothetical protein</fullName>
    </submittedName>
</protein>
<sequence>MKKAKISFKNNLNHSKPKFIAMNQASVAASSSSECPRRCAAGSSSGKHIFTKKNRQQQQRKKSWWHLKNRTRSSSSSLSSNLYSKLNIDVTNTILLGNLTKGEEEE</sequence>
<name>A0A8D8DLL4_CULPI</name>
<dbReference type="EMBL" id="HBUE01275568">
    <property type="protein sequence ID" value="CAG6566168.1"/>
    <property type="molecule type" value="Transcribed_RNA"/>
</dbReference>
<dbReference type="EMBL" id="HBUE01275569">
    <property type="protein sequence ID" value="CAG6566171.1"/>
    <property type="molecule type" value="Transcribed_RNA"/>
</dbReference>
<dbReference type="EMBL" id="HBUE01170171">
    <property type="protein sequence ID" value="CAG6514679.1"/>
    <property type="molecule type" value="Transcribed_RNA"/>
</dbReference>